<dbReference type="CDD" id="cd09280">
    <property type="entry name" value="RNase_HI_eukaryote_like"/>
    <property type="match status" value="1"/>
</dbReference>
<dbReference type="InterPro" id="IPR012337">
    <property type="entry name" value="RNaseH-like_sf"/>
</dbReference>
<evidence type="ECO:0000259" key="13">
    <source>
        <dbReference type="PROSITE" id="PS50879"/>
    </source>
</evidence>
<evidence type="ECO:0000256" key="10">
    <source>
        <dbReference type="ARBA" id="ARBA00022801"/>
    </source>
</evidence>
<sequence>MAKKFYYAVQNGRNEGVYNSWDDCKSQTAGYSGAVYKKFSSFSEAQAFSNSTSGYSGSSSSINGDSTSSSSNSGSNYSGSYCGNYGGYSSYGGNYGGYNSSCNSTAKSHSSGARASISSSRNYGSSSYGSSSHSGSSYGGSSYSGSSYGGVSKKTSSGSNSKNYYAVKSNNPEVESKIFNNWDDCKSYVHKQKGLSYMKFDSEDGARNYASGTADSATDYGRIRETEESFKSKYSIPSTAAPRYSQSANVYCDGSSLFNGTKSARAGYGVYFEGEPQNNISERLKGEAQTNNRGEIQAVSSALETIWNNLTLNDDKKVYKIKTDSEYVVKLLNDRYHTYSDEKMSTLPNNDQVKPLIENYVKVKKYYDINKDHFGKNNDFQIEWVKGHAGHEGNEIADELARQGAAKD</sequence>
<keyword evidence="7" id="KW-0540">Nuclease</keyword>
<dbReference type="Proteomes" id="UP000750334">
    <property type="component" value="Unassembled WGS sequence"/>
</dbReference>
<dbReference type="PANTHER" id="PTHR10642">
    <property type="entry name" value="RIBONUCLEASE H1"/>
    <property type="match status" value="1"/>
</dbReference>
<dbReference type="Gene3D" id="3.40.970.10">
    <property type="entry name" value="Ribonuclease H1, N-terminal domain"/>
    <property type="match status" value="2"/>
</dbReference>
<evidence type="ECO:0000256" key="1">
    <source>
        <dbReference type="ARBA" id="ARBA00000077"/>
    </source>
</evidence>
<feature type="domain" description="RNase H type-1" evidence="13">
    <location>
        <begin position="244"/>
        <end position="406"/>
    </location>
</feature>
<evidence type="ECO:0000256" key="6">
    <source>
        <dbReference type="ARBA" id="ARBA00017721"/>
    </source>
</evidence>
<evidence type="ECO:0000256" key="2">
    <source>
        <dbReference type="ARBA" id="ARBA00001946"/>
    </source>
</evidence>
<comment type="cofactor">
    <cofactor evidence="2">
        <name>Mg(2+)</name>
        <dbReference type="ChEBI" id="CHEBI:18420"/>
    </cofactor>
</comment>
<dbReference type="GO" id="GO:0003676">
    <property type="term" value="F:nucleic acid binding"/>
    <property type="evidence" value="ECO:0007669"/>
    <property type="project" value="InterPro"/>
</dbReference>
<reference evidence="14 15" key="1">
    <citation type="submission" date="2020-11" db="EMBL/GenBank/DDBJ databases">
        <title>Kefir isolates.</title>
        <authorList>
            <person name="Marcisauskas S."/>
            <person name="Kim Y."/>
            <person name="Blasche S."/>
        </authorList>
    </citation>
    <scope>NUCLEOTIDE SEQUENCE [LARGE SCALE GENOMIC DNA]</scope>
    <source>
        <strain evidence="14 15">OG2</strain>
    </source>
</reference>
<evidence type="ECO:0000256" key="8">
    <source>
        <dbReference type="ARBA" id="ARBA00022723"/>
    </source>
</evidence>
<dbReference type="SUPFAM" id="SSF53098">
    <property type="entry name" value="Ribonuclease H-like"/>
    <property type="match status" value="1"/>
</dbReference>
<evidence type="ECO:0000256" key="9">
    <source>
        <dbReference type="ARBA" id="ARBA00022759"/>
    </source>
</evidence>
<dbReference type="Gene3D" id="3.30.420.10">
    <property type="entry name" value="Ribonuclease H-like superfamily/Ribonuclease H"/>
    <property type="match status" value="1"/>
</dbReference>
<protein>
    <recommendedName>
        <fullName evidence="6">Ribonuclease H</fullName>
        <ecNumber evidence="5">3.1.26.4</ecNumber>
    </recommendedName>
</protein>
<dbReference type="InterPro" id="IPR009027">
    <property type="entry name" value="Ribosomal_bL9/RNase_H1_N"/>
</dbReference>
<evidence type="ECO:0000256" key="5">
    <source>
        <dbReference type="ARBA" id="ARBA00012180"/>
    </source>
</evidence>
<dbReference type="InterPro" id="IPR002156">
    <property type="entry name" value="RNaseH_domain"/>
</dbReference>
<proteinExistence type="inferred from homology"/>
<evidence type="ECO:0000256" key="4">
    <source>
        <dbReference type="ARBA" id="ARBA00005300"/>
    </source>
</evidence>
<dbReference type="Pfam" id="PF01693">
    <property type="entry name" value="Cauli_VI"/>
    <property type="match status" value="2"/>
</dbReference>
<evidence type="ECO:0000256" key="11">
    <source>
        <dbReference type="ARBA" id="ARBA00022842"/>
    </source>
</evidence>
<dbReference type="GO" id="GO:0043137">
    <property type="term" value="P:DNA replication, removal of RNA primer"/>
    <property type="evidence" value="ECO:0007669"/>
    <property type="project" value="TreeGrafter"/>
</dbReference>
<evidence type="ECO:0000256" key="7">
    <source>
        <dbReference type="ARBA" id="ARBA00022722"/>
    </source>
</evidence>
<evidence type="ECO:0000313" key="15">
    <source>
        <dbReference type="Proteomes" id="UP000750334"/>
    </source>
</evidence>
<dbReference type="InterPro" id="IPR037056">
    <property type="entry name" value="RNase_H1_N_sf"/>
</dbReference>
<evidence type="ECO:0000256" key="12">
    <source>
        <dbReference type="SAM" id="MobiDB-lite"/>
    </source>
</evidence>
<dbReference type="EC" id="3.1.26.4" evidence="5"/>
<dbReference type="PANTHER" id="PTHR10642:SF26">
    <property type="entry name" value="RIBONUCLEASE H1"/>
    <property type="match status" value="1"/>
</dbReference>
<comment type="similarity">
    <text evidence="4">Belongs to the RNase H family.</text>
</comment>
<dbReference type="OrthoDB" id="407198at2759"/>
<dbReference type="EMBL" id="PUHR01000073">
    <property type="protein sequence ID" value="KAG0668260.1"/>
    <property type="molecule type" value="Genomic_DNA"/>
</dbReference>
<dbReference type="InterPro" id="IPR011320">
    <property type="entry name" value="RNase_H1_N"/>
</dbReference>
<gene>
    <name evidence="14" type="ORF">C6P45_004866</name>
</gene>
<dbReference type="AlphaFoldDB" id="A0A9P7BA34"/>
<dbReference type="SUPFAM" id="SSF55658">
    <property type="entry name" value="L9 N-domain-like"/>
    <property type="match status" value="2"/>
</dbReference>
<dbReference type="PROSITE" id="PS50879">
    <property type="entry name" value="RNASE_H_1"/>
    <property type="match status" value="1"/>
</dbReference>
<keyword evidence="8" id="KW-0479">Metal-binding</keyword>
<keyword evidence="11" id="KW-0460">Magnesium</keyword>
<keyword evidence="15" id="KW-1185">Reference proteome</keyword>
<dbReference type="GO" id="GO:0046872">
    <property type="term" value="F:metal ion binding"/>
    <property type="evidence" value="ECO:0007669"/>
    <property type="project" value="UniProtKB-KW"/>
</dbReference>
<keyword evidence="9" id="KW-0255">Endonuclease</keyword>
<accession>A0A9P7BA34</accession>
<evidence type="ECO:0000313" key="14">
    <source>
        <dbReference type="EMBL" id="KAG0668260.1"/>
    </source>
</evidence>
<keyword evidence="10" id="KW-0378">Hydrolase</keyword>
<dbReference type="FunFam" id="3.40.970.10:FF:000002">
    <property type="entry name" value="Ribonuclease H"/>
    <property type="match status" value="1"/>
</dbReference>
<comment type="catalytic activity">
    <reaction evidence="1">
        <text>Endonucleolytic cleavage to 5'-phosphomonoester.</text>
        <dbReference type="EC" id="3.1.26.4"/>
    </reaction>
</comment>
<dbReference type="Pfam" id="PF00075">
    <property type="entry name" value="RNase_H"/>
    <property type="match status" value="1"/>
</dbReference>
<comment type="caution">
    <text evidence="14">The sequence shown here is derived from an EMBL/GenBank/DDBJ whole genome shotgun (WGS) entry which is preliminary data.</text>
</comment>
<organism evidence="14 15">
    <name type="scientific">Maudiozyma exigua</name>
    <name type="common">Yeast</name>
    <name type="synonym">Kazachstania exigua</name>
    <dbReference type="NCBI Taxonomy" id="34358"/>
    <lineage>
        <taxon>Eukaryota</taxon>
        <taxon>Fungi</taxon>
        <taxon>Dikarya</taxon>
        <taxon>Ascomycota</taxon>
        <taxon>Saccharomycotina</taxon>
        <taxon>Saccharomycetes</taxon>
        <taxon>Saccharomycetales</taxon>
        <taxon>Saccharomycetaceae</taxon>
        <taxon>Maudiozyma</taxon>
    </lineage>
</organism>
<dbReference type="InterPro" id="IPR036397">
    <property type="entry name" value="RNaseH_sf"/>
</dbReference>
<feature type="region of interest" description="Disordered" evidence="12">
    <location>
        <begin position="51"/>
        <end position="75"/>
    </location>
</feature>
<dbReference type="GO" id="GO:0004523">
    <property type="term" value="F:RNA-DNA hybrid ribonuclease activity"/>
    <property type="evidence" value="ECO:0007669"/>
    <property type="project" value="UniProtKB-EC"/>
</dbReference>
<name>A0A9P7BA34_MAUEX</name>
<dbReference type="InterPro" id="IPR050092">
    <property type="entry name" value="RNase_H"/>
</dbReference>
<comment type="function">
    <text evidence="3">Endonuclease that specifically degrades the RNA of RNA-DNA hybrids.</text>
</comment>
<evidence type="ECO:0000256" key="3">
    <source>
        <dbReference type="ARBA" id="ARBA00004065"/>
    </source>
</evidence>